<keyword evidence="3" id="KW-1185">Reference proteome</keyword>
<evidence type="ECO:0000313" key="2">
    <source>
        <dbReference type="EMBL" id="KAF2243501.1"/>
    </source>
</evidence>
<name>A0A6A6HZK4_9PLEO</name>
<protein>
    <submittedName>
        <fullName evidence="2">Uncharacterized protein</fullName>
    </submittedName>
</protein>
<sequence>MATPLVDDDDNWVQALGAADVGAIITASPPKPRRARLPSFAMQYTSALDKTRGPLRTTSDGNLIAEDTGDWLLLDTPPHDAEDRVDLAAKANTARRRSSANGPVIGMPEAKNGATGLDDPRRRKPVARVLRNRITGSDRLPPPGLGKEENGVPSLEELREVIRERRRDMDERVEKSVLRGIARHLGPVVEREFGEGWAERARGDRGVFRRVLDWTLAVEIREEVLERADGVVGKEAGEVEE</sequence>
<dbReference type="Proteomes" id="UP000800094">
    <property type="component" value="Unassembled WGS sequence"/>
</dbReference>
<evidence type="ECO:0000256" key="1">
    <source>
        <dbReference type="SAM" id="MobiDB-lite"/>
    </source>
</evidence>
<dbReference type="EMBL" id="ML987205">
    <property type="protein sequence ID" value="KAF2243501.1"/>
    <property type="molecule type" value="Genomic_DNA"/>
</dbReference>
<feature type="region of interest" description="Disordered" evidence="1">
    <location>
        <begin position="92"/>
        <end position="120"/>
    </location>
</feature>
<proteinExistence type="predicted"/>
<dbReference type="GeneID" id="54578551"/>
<gene>
    <name evidence="2" type="ORF">BU26DRAFT_466178</name>
</gene>
<reference evidence="2" key="1">
    <citation type="journal article" date="2020" name="Stud. Mycol.">
        <title>101 Dothideomycetes genomes: a test case for predicting lifestyles and emergence of pathogens.</title>
        <authorList>
            <person name="Haridas S."/>
            <person name="Albert R."/>
            <person name="Binder M."/>
            <person name="Bloem J."/>
            <person name="Labutti K."/>
            <person name="Salamov A."/>
            <person name="Andreopoulos B."/>
            <person name="Baker S."/>
            <person name="Barry K."/>
            <person name="Bills G."/>
            <person name="Bluhm B."/>
            <person name="Cannon C."/>
            <person name="Castanera R."/>
            <person name="Culley D."/>
            <person name="Daum C."/>
            <person name="Ezra D."/>
            <person name="Gonzalez J."/>
            <person name="Henrissat B."/>
            <person name="Kuo A."/>
            <person name="Liang C."/>
            <person name="Lipzen A."/>
            <person name="Lutzoni F."/>
            <person name="Magnuson J."/>
            <person name="Mondo S."/>
            <person name="Nolan M."/>
            <person name="Ohm R."/>
            <person name="Pangilinan J."/>
            <person name="Park H.-J."/>
            <person name="Ramirez L."/>
            <person name="Alfaro M."/>
            <person name="Sun H."/>
            <person name="Tritt A."/>
            <person name="Yoshinaga Y."/>
            <person name="Zwiers L.-H."/>
            <person name="Turgeon B."/>
            <person name="Goodwin S."/>
            <person name="Spatafora J."/>
            <person name="Crous P."/>
            <person name="Grigoriev I."/>
        </authorList>
    </citation>
    <scope>NUCLEOTIDE SEQUENCE</scope>
    <source>
        <strain evidence="2">CBS 122368</strain>
    </source>
</reference>
<dbReference type="AlphaFoldDB" id="A0A6A6HZK4"/>
<dbReference type="RefSeq" id="XP_033678505.1">
    <property type="nucleotide sequence ID" value="XM_033825221.1"/>
</dbReference>
<evidence type="ECO:0000313" key="3">
    <source>
        <dbReference type="Proteomes" id="UP000800094"/>
    </source>
</evidence>
<dbReference type="OrthoDB" id="3748578at2759"/>
<organism evidence="2 3">
    <name type="scientific">Trematosphaeria pertusa</name>
    <dbReference type="NCBI Taxonomy" id="390896"/>
    <lineage>
        <taxon>Eukaryota</taxon>
        <taxon>Fungi</taxon>
        <taxon>Dikarya</taxon>
        <taxon>Ascomycota</taxon>
        <taxon>Pezizomycotina</taxon>
        <taxon>Dothideomycetes</taxon>
        <taxon>Pleosporomycetidae</taxon>
        <taxon>Pleosporales</taxon>
        <taxon>Massarineae</taxon>
        <taxon>Trematosphaeriaceae</taxon>
        <taxon>Trematosphaeria</taxon>
    </lineage>
</organism>
<accession>A0A6A6HZK4</accession>